<evidence type="ECO:0000313" key="2">
    <source>
        <dbReference type="Proteomes" id="UP001183222"/>
    </source>
</evidence>
<keyword evidence="2" id="KW-1185">Reference proteome</keyword>
<gene>
    <name evidence="1" type="ORF">RM425_15345</name>
</gene>
<proteinExistence type="predicted"/>
<accession>A0ABU2KAS0</accession>
<name>A0ABU2KAS0_9ACTN</name>
<reference evidence="2" key="1">
    <citation type="submission" date="2023-07" db="EMBL/GenBank/DDBJ databases">
        <title>30 novel species of actinomycetes from the DSMZ collection.</title>
        <authorList>
            <person name="Nouioui I."/>
        </authorList>
    </citation>
    <scope>NUCLEOTIDE SEQUENCE [LARGE SCALE GENOMIC DNA]</scope>
    <source>
        <strain evidence="2">DSM 46792</strain>
    </source>
</reference>
<comment type="caution">
    <text evidence="1">The sequence shown here is derived from an EMBL/GenBank/DDBJ whole genome shotgun (WGS) entry which is preliminary data.</text>
</comment>
<dbReference type="RefSeq" id="WP_311346086.1">
    <property type="nucleotide sequence ID" value="NZ_JAVREI010000011.1"/>
</dbReference>
<organism evidence="1 2">
    <name type="scientific">Blastococcus goldschmidtiae</name>
    <dbReference type="NCBI Taxonomy" id="3075546"/>
    <lineage>
        <taxon>Bacteria</taxon>
        <taxon>Bacillati</taxon>
        <taxon>Actinomycetota</taxon>
        <taxon>Actinomycetes</taxon>
        <taxon>Geodermatophilales</taxon>
        <taxon>Geodermatophilaceae</taxon>
        <taxon>Blastococcus</taxon>
    </lineage>
</organism>
<dbReference type="Proteomes" id="UP001183222">
    <property type="component" value="Unassembled WGS sequence"/>
</dbReference>
<evidence type="ECO:0000313" key="1">
    <source>
        <dbReference type="EMBL" id="MDT0277280.1"/>
    </source>
</evidence>
<sequence length="127" mass="12983">MPADEPTGQPVFRALLRPRPLSTAERRLLSWLTAQVDADATAQVADATVVGECACGCSSVRLSPSGWVDGNGHSEVRASARAADGAPVAVVLHLLGGRLHELEVFDTAAGEGVAVDLAALTALELGG</sequence>
<protein>
    <submittedName>
        <fullName evidence="1">Uncharacterized protein</fullName>
    </submittedName>
</protein>
<dbReference type="EMBL" id="JAVREI010000011">
    <property type="protein sequence ID" value="MDT0277280.1"/>
    <property type="molecule type" value="Genomic_DNA"/>
</dbReference>